<keyword evidence="9" id="KW-0975">Bacterial flagellum</keyword>
<keyword evidence="6" id="KW-0145">Chemotaxis</keyword>
<reference evidence="15" key="1">
    <citation type="journal article" date="2019" name="Int. J. Syst. Evol. Microbiol.">
        <title>The Global Catalogue of Microorganisms (GCM) 10K type strain sequencing project: providing services to taxonomists for standard genome sequencing and annotation.</title>
        <authorList>
            <consortium name="The Broad Institute Genomics Platform"/>
            <consortium name="The Broad Institute Genome Sequencing Center for Infectious Disease"/>
            <person name="Wu L."/>
            <person name="Ma J."/>
        </authorList>
    </citation>
    <scope>NUCLEOTIDE SEQUENCE [LARGE SCALE GENOMIC DNA]</scope>
    <source>
        <strain evidence="15">CCUG 54939</strain>
    </source>
</reference>
<dbReference type="Proteomes" id="UP001595692">
    <property type="component" value="Unassembled WGS sequence"/>
</dbReference>
<evidence type="ECO:0000256" key="7">
    <source>
        <dbReference type="ARBA" id="ARBA00022779"/>
    </source>
</evidence>
<dbReference type="InterPro" id="IPR011002">
    <property type="entry name" value="FliG_a-hlx"/>
</dbReference>
<evidence type="ECO:0000256" key="5">
    <source>
        <dbReference type="ARBA" id="ARBA00022475"/>
    </source>
</evidence>
<evidence type="ECO:0000313" key="14">
    <source>
        <dbReference type="EMBL" id="MFC3913469.1"/>
    </source>
</evidence>
<keyword evidence="15" id="KW-1185">Reference proteome</keyword>
<evidence type="ECO:0000259" key="12">
    <source>
        <dbReference type="Pfam" id="PF14841"/>
    </source>
</evidence>
<organism evidence="14 15">
    <name type="scientific">Pseudaeromonas sharmana</name>
    <dbReference type="NCBI Taxonomy" id="328412"/>
    <lineage>
        <taxon>Bacteria</taxon>
        <taxon>Pseudomonadati</taxon>
        <taxon>Pseudomonadota</taxon>
        <taxon>Gammaproteobacteria</taxon>
        <taxon>Aeromonadales</taxon>
        <taxon>Aeromonadaceae</taxon>
        <taxon>Pseudaeromonas</taxon>
    </lineage>
</organism>
<comment type="similarity">
    <text evidence="3">Belongs to the FliG family.</text>
</comment>
<dbReference type="PANTHER" id="PTHR30534">
    <property type="entry name" value="FLAGELLAR MOTOR SWITCH PROTEIN FLIG"/>
    <property type="match status" value="1"/>
</dbReference>
<dbReference type="PRINTS" id="PR00954">
    <property type="entry name" value="FLGMOTORFLIG"/>
</dbReference>
<protein>
    <recommendedName>
        <fullName evidence="4">Flagellar motor switch protein FliG</fullName>
    </recommendedName>
</protein>
<dbReference type="InterPro" id="IPR032779">
    <property type="entry name" value="FliG_M"/>
</dbReference>
<dbReference type="Pfam" id="PF14842">
    <property type="entry name" value="FliG_N"/>
    <property type="match status" value="1"/>
</dbReference>
<evidence type="ECO:0000256" key="8">
    <source>
        <dbReference type="ARBA" id="ARBA00023136"/>
    </source>
</evidence>
<evidence type="ECO:0000313" key="15">
    <source>
        <dbReference type="Proteomes" id="UP001595692"/>
    </source>
</evidence>
<sequence length="342" mass="38553">MSDINFNQSAVDIQIEPLEKAAILLLSMGPDAAARVLKRLSRDEVQKLTTCMARLPGVSSPEAKWTLQQFFSQYRQQSGISGASRDYLERTLDLALGEKLSRSLLDSIYGDVMSQDLERLQWVPPEVLARFFRHEHPQMQAVLLAFLPPDTASAVLDVLPAEQHDELLLRVANLREVSELVLEELRGTLDRCLSYVAEQAGTRIDGVRQVADILNRYQGDRAQMLDLLRLHDKQMAVEIEKNMFDFDTLKRQSDETLQTLTQEIPGDLLAIALKGAEVSLRKAVLNAMPKRMAQALEAQIQSQGSVSVRKVADARNEIMQLVRELVEQGEIEYQLFEEPVLS</sequence>
<dbReference type="Gene3D" id="1.10.220.30">
    <property type="match status" value="3"/>
</dbReference>
<feature type="domain" description="Flagellar motor switch protein FliG N-terminal" evidence="13">
    <location>
        <begin position="16"/>
        <end position="110"/>
    </location>
</feature>
<dbReference type="SUPFAM" id="SSF48029">
    <property type="entry name" value="FliG"/>
    <property type="match status" value="2"/>
</dbReference>
<comment type="function">
    <text evidence="10">FliG is one of three proteins (FliG, FliN, FliM) that forms the rotor-mounted switch complex (C ring), located at the base of the basal body. This complex interacts with the CheY and CheZ chemotaxis proteins, in addition to contacting components of the motor that determine the direction of flagellar rotation.</text>
</comment>
<dbReference type="RefSeq" id="WP_377151816.1">
    <property type="nucleotide sequence ID" value="NZ_JBHSAF010000007.1"/>
</dbReference>
<evidence type="ECO:0000256" key="4">
    <source>
        <dbReference type="ARBA" id="ARBA00021870"/>
    </source>
</evidence>
<evidence type="ECO:0000256" key="3">
    <source>
        <dbReference type="ARBA" id="ARBA00010299"/>
    </source>
</evidence>
<keyword evidence="7" id="KW-0283">Flagellar rotation</keyword>
<accession>A0ABV8CMZ0</accession>
<keyword evidence="8" id="KW-0472">Membrane</keyword>
<gene>
    <name evidence="14" type="ORF">ACFOSS_08330</name>
</gene>
<feature type="domain" description="Flagellar motor switch protein FliG C-terminal" evidence="11">
    <location>
        <begin position="228"/>
        <end position="332"/>
    </location>
</feature>
<evidence type="ECO:0000256" key="6">
    <source>
        <dbReference type="ARBA" id="ARBA00022500"/>
    </source>
</evidence>
<comment type="caution">
    <text evidence="14">The sequence shown here is derived from an EMBL/GenBank/DDBJ whole genome shotgun (WGS) entry which is preliminary data.</text>
</comment>
<feature type="domain" description="Flagellar motor switch protein FliG middle" evidence="12">
    <location>
        <begin position="125"/>
        <end position="199"/>
    </location>
</feature>
<keyword evidence="5" id="KW-1003">Cell membrane</keyword>
<proteinExistence type="inferred from homology"/>
<evidence type="ECO:0000259" key="11">
    <source>
        <dbReference type="Pfam" id="PF01706"/>
    </source>
</evidence>
<dbReference type="InterPro" id="IPR028263">
    <property type="entry name" value="FliG_N"/>
</dbReference>
<evidence type="ECO:0000256" key="9">
    <source>
        <dbReference type="ARBA" id="ARBA00023143"/>
    </source>
</evidence>
<name>A0ABV8CMZ0_9GAMM</name>
<dbReference type="PANTHER" id="PTHR30534:SF0">
    <property type="entry name" value="FLAGELLAR MOTOR SWITCH PROTEIN FLIG"/>
    <property type="match status" value="1"/>
</dbReference>
<comment type="subcellular location">
    <subcellularLocation>
        <location evidence="1">Bacterial flagellum basal body</location>
    </subcellularLocation>
    <subcellularLocation>
        <location evidence="2">Cell inner membrane</location>
        <topology evidence="2">Peripheral membrane protein</topology>
        <orientation evidence="2">Cytoplasmic side</orientation>
    </subcellularLocation>
</comment>
<dbReference type="EMBL" id="JBHSAF010000007">
    <property type="protein sequence ID" value="MFC3913469.1"/>
    <property type="molecule type" value="Genomic_DNA"/>
</dbReference>
<evidence type="ECO:0000256" key="2">
    <source>
        <dbReference type="ARBA" id="ARBA00004515"/>
    </source>
</evidence>
<evidence type="ECO:0000256" key="10">
    <source>
        <dbReference type="ARBA" id="ARBA00025598"/>
    </source>
</evidence>
<evidence type="ECO:0000256" key="1">
    <source>
        <dbReference type="ARBA" id="ARBA00004117"/>
    </source>
</evidence>
<dbReference type="InterPro" id="IPR000090">
    <property type="entry name" value="Flg_Motor_Flig"/>
</dbReference>
<evidence type="ECO:0000259" key="13">
    <source>
        <dbReference type="Pfam" id="PF14842"/>
    </source>
</evidence>
<dbReference type="Pfam" id="PF14841">
    <property type="entry name" value="FliG_M"/>
    <property type="match status" value="1"/>
</dbReference>
<dbReference type="Pfam" id="PF01706">
    <property type="entry name" value="FliG_C"/>
    <property type="match status" value="1"/>
</dbReference>
<dbReference type="InterPro" id="IPR023087">
    <property type="entry name" value="Flg_Motor_Flig_C"/>
</dbReference>